<dbReference type="STRING" id="228230.RMCC_6235"/>
<dbReference type="EMBL" id="BCSY01000129">
    <property type="protein sequence ID" value="GAS99270.1"/>
    <property type="molecule type" value="Genomic_DNA"/>
</dbReference>
<dbReference type="PANTHER" id="PTHR34309:SF1">
    <property type="entry name" value="PROTEIN GLCG"/>
    <property type="match status" value="1"/>
</dbReference>
<dbReference type="InterPro" id="IPR038084">
    <property type="entry name" value="PduO/GlcC-like_sf"/>
</dbReference>
<organism evidence="1 2">
    <name type="scientific">Mycolicibacterium canariasense</name>
    <name type="common">Mycobacterium canariasense</name>
    <dbReference type="NCBI Taxonomy" id="228230"/>
    <lineage>
        <taxon>Bacteria</taxon>
        <taxon>Bacillati</taxon>
        <taxon>Actinomycetota</taxon>
        <taxon>Actinomycetes</taxon>
        <taxon>Mycobacteriales</taxon>
        <taxon>Mycobacteriaceae</taxon>
        <taxon>Mycolicibacterium</taxon>
    </lineage>
</organism>
<dbReference type="Proteomes" id="UP000069443">
    <property type="component" value="Unassembled WGS sequence"/>
</dbReference>
<dbReference type="PANTHER" id="PTHR34309">
    <property type="entry name" value="SLR1406 PROTEIN"/>
    <property type="match status" value="1"/>
</dbReference>
<sequence>MTSISLPDATRVVDAAIEKAREIGQPMNIAVVDDGGHLVAFVRMDGAIKASIDISIRKARTSILMNAPTGALTAIVQPGAELYGLEQTCGGLVIFGGGIPLTVDDVVVGAIGVSAGSVDQDVSVAEAGLAAL</sequence>
<dbReference type="RefSeq" id="WP_062659938.1">
    <property type="nucleotide sequence ID" value="NZ_BCSY01000129.1"/>
</dbReference>
<evidence type="ECO:0000313" key="1">
    <source>
        <dbReference type="EMBL" id="GAS99270.1"/>
    </source>
</evidence>
<keyword evidence="2" id="KW-1185">Reference proteome</keyword>
<comment type="caution">
    <text evidence="1">The sequence shown here is derived from an EMBL/GenBank/DDBJ whole genome shotgun (WGS) entry which is preliminary data.</text>
</comment>
<evidence type="ECO:0000313" key="2">
    <source>
        <dbReference type="Proteomes" id="UP000069443"/>
    </source>
</evidence>
<gene>
    <name evidence="1" type="ORF">RMCC_6235</name>
</gene>
<accession>A0A124E393</accession>
<name>A0A124E393_MYCCR</name>
<dbReference type="InterPro" id="IPR052517">
    <property type="entry name" value="GlcG_carb_metab_protein"/>
</dbReference>
<dbReference type="Gene3D" id="3.30.450.150">
    <property type="entry name" value="Haem-degrading domain"/>
    <property type="match status" value="1"/>
</dbReference>
<dbReference type="InterPro" id="IPR005624">
    <property type="entry name" value="PduO/GlcC-like"/>
</dbReference>
<reference evidence="2" key="1">
    <citation type="journal article" date="2016" name="Genome Announc.">
        <title>Draft Genome Sequences of Five Rapidly Growing Mycobacterium Species, M. thermoresistibile, M. fortuitum subsp. acetamidolyticum, M. canariasense, M. brisbanense, and M. novocastrense.</title>
        <authorList>
            <person name="Katahira K."/>
            <person name="Ogura Y."/>
            <person name="Gotoh Y."/>
            <person name="Hayashi T."/>
        </authorList>
    </citation>
    <scope>NUCLEOTIDE SEQUENCE [LARGE SCALE GENOMIC DNA]</scope>
    <source>
        <strain evidence="2">JCM15298</strain>
    </source>
</reference>
<reference evidence="2" key="2">
    <citation type="submission" date="2016-02" db="EMBL/GenBank/DDBJ databases">
        <title>Draft genome sequence of five rapidly growing Mycobacterium species.</title>
        <authorList>
            <person name="Katahira K."/>
            <person name="Gotou Y."/>
            <person name="Iida K."/>
            <person name="Ogura Y."/>
            <person name="Hayashi T."/>
        </authorList>
    </citation>
    <scope>NUCLEOTIDE SEQUENCE [LARGE SCALE GENOMIC DNA]</scope>
    <source>
        <strain evidence="2">JCM15298</strain>
    </source>
</reference>
<dbReference type="AlphaFoldDB" id="A0A124E393"/>
<dbReference type="OrthoDB" id="9778896at2"/>
<dbReference type="SUPFAM" id="SSF143744">
    <property type="entry name" value="GlcG-like"/>
    <property type="match status" value="1"/>
</dbReference>
<proteinExistence type="predicted"/>
<protein>
    <submittedName>
        <fullName evidence="1">Protein glcG</fullName>
    </submittedName>
</protein>
<dbReference type="Pfam" id="PF03928">
    <property type="entry name" value="HbpS-like"/>
    <property type="match status" value="1"/>
</dbReference>